<dbReference type="PANTHER" id="PTHR35400">
    <property type="entry name" value="SLR1083 PROTEIN"/>
    <property type="match status" value="1"/>
</dbReference>
<accession>A0A7Z0JB51</accession>
<dbReference type="CDD" id="cd06260">
    <property type="entry name" value="DUF820-like"/>
    <property type="match status" value="1"/>
</dbReference>
<evidence type="ECO:0000313" key="2">
    <source>
        <dbReference type="EMBL" id="NYJ35100.1"/>
    </source>
</evidence>
<feature type="domain" description="Putative restriction endonuclease" evidence="1">
    <location>
        <begin position="27"/>
        <end position="191"/>
    </location>
</feature>
<dbReference type="Proteomes" id="UP000572051">
    <property type="component" value="Unassembled WGS sequence"/>
</dbReference>
<dbReference type="Gene3D" id="3.90.1570.10">
    <property type="entry name" value="tt1808, chain A"/>
    <property type="match status" value="1"/>
</dbReference>
<dbReference type="AlphaFoldDB" id="A0A7Z0JB51"/>
<dbReference type="EMBL" id="JACCFS010000001">
    <property type="protein sequence ID" value="NYJ35100.1"/>
    <property type="molecule type" value="Genomic_DNA"/>
</dbReference>
<evidence type="ECO:0000313" key="3">
    <source>
        <dbReference type="Proteomes" id="UP000572051"/>
    </source>
</evidence>
<name>A0A7Z0JB51_9ACTN</name>
<dbReference type="InterPro" id="IPR008538">
    <property type="entry name" value="Uma2"/>
</dbReference>
<reference evidence="2 3" key="1">
    <citation type="submission" date="2020-07" db="EMBL/GenBank/DDBJ databases">
        <title>Sequencing the genomes of 1000 actinobacteria strains.</title>
        <authorList>
            <person name="Klenk H.-P."/>
        </authorList>
    </citation>
    <scope>NUCLEOTIDE SEQUENCE [LARGE SCALE GENOMIC DNA]</scope>
    <source>
        <strain evidence="2 3">DSM 44442</strain>
    </source>
</reference>
<keyword evidence="3" id="KW-1185">Reference proteome</keyword>
<organism evidence="2 3">
    <name type="scientific">Nocardiopsis aegyptia</name>
    <dbReference type="NCBI Taxonomy" id="220378"/>
    <lineage>
        <taxon>Bacteria</taxon>
        <taxon>Bacillati</taxon>
        <taxon>Actinomycetota</taxon>
        <taxon>Actinomycetes</taxon>
        <taxon>Streptosporangiales</taxon>
        <taxon>Nocardiopsidaceae</taxon>
        <taxon>Nocardiopsis</taxon>
    </lineage>
</organism>
<dbReference type="Pfam" id="PF05685">
    <property type="entry name" value="Uma2"/>
    <property type="match status" value="1"/>
</dbReference>
<proteinExistence type="predicted"/>
<evidence type="ECO:0000259" key="1">
    <source>
        <dbReference type="Pfam" id="PF05685"/>
    </source>
</evidence>
<sequence>MPLIYHVNMTVADHHPPPVPEPPITPELFERLAEIARNEEGVTLEHINGKVWAHKVTDGAHGGILMWMTRQFMAHRPDLDLNVTGQGLKIDPYRKGRARPDGMLSPVGHFDRSGEWADPDGVLAVVEVTSWDADTHARDRVEKPVAYAASGIGVYVLVDREANAVVVHSRPVGGRYLDRSEHPYGEAVEVPGTGVVLDTDGLKRFAL</sequence>
<dbReference type="InterPro" id="IPR012296">
    <property type="entry name" value="Nuclease_put_TT1808"/>
</dbReference>
<dbReference type="PANTHER" id="PTHR35400:SF3">
    <property type="entry name" value="SLL1072 PROTEIN"/>
    <property type="match status" value="1"/>
</dbReference>
<comment type="caution">
    <text evidence="2">The sequence shown here is derived from an EMBL/GenBank/DDBJ whole genome shotgun (WGS) entry which is preliminary data.</text>
</comment>
<dbReference type="SUPFAM" id="SSF52980">
    <property type="entry name" value="Restriction endonuclease-like"/>
    <property type="match status" value="1"/>
</dbReference>
<protein>
    <recommendedName>
        <fullName evidence="1">Putative restriction endonuclease domain-containing protein</fullName>
    </recommendedName>
</protein>
<gene>
    <name evidence="2" type="ORF">HNR10_002981</name>
</gene>
<dbReference type="InterPro" id="IPR011335">
    <property type="entry name" value="Restrct_endonuc-II-like"/>
</dbReference>